<dbReference type="Proteomes" id="UP000676336">
    <property type="component" value="Unassembled WGS sequence"/>
</dbReference>
<organism evidence="2 4">
    <name type="scientific">Rotaria magnacalcarata</name>
    <dbReference type="NCBI Taxonomy" id="392030"/>
    <lineage>
        <taxon>Eukaryota</taxon>
        <taxon>Metazoa</taxon>
        <taxon>Spiralia</taxon>
        <taxon>Gnathifera</taxon>
        <taxon>Rotifera</taxon>
        <taxon>Eurotatoria</taxon>
        <taxon>Bdelloidea</taxon>
        <taxon>Philodinida</taxon>
        <taxon>Philodinidae</taxon>
        <taxon>Rotaria</taxon>
    </lineage>
</organism>
<dbReference type="EMBL" id="CAJOBH010008804">
    <property type="protein sequence ID" value="CAF4123673.1"/>
    <property type="molecule type" value="Genomic_DNA"/>
</dbReference>
<comment type="caution">
    <text evidence="2">The sequence shown here is derived from an EMBL/GenBank/DDBJ whole genome shotgun (WGS) entry which is preliminary data.</text>
</comment>
<dbReference type="EMBL" id="CAJOBJ010007477">
    <property type="protein sequence ID" value="CAF4086842.1"/>
    <property type="molecule type" value="Genomic_DNA"/>
</dbReference>
<dbReference type="EMBL" id="CAJOBI010185978">
    <property type="protein sequence ID" value="CAF4943894.1"/>
    <property type="molecule type" value="Genomic_DNA"/>
</dbReference>
<evidence type="ECO:0000313" key="4">
    <source>
        <dbReference type="Proteomes" id="UP000681967"/>
    </source>
</evidence>
<reference evidence="2" key="1">
    <citation type="submission" date="2021-02" db="EMBL/GenBank/DDBJ databases">
        <authorList>
            <person name="Nowell W R."/>
        </authorList>
    </citation>
    <scope>NUCLEOTIDE SEQUENCE</scope>
</reference>
<dbReference type="Proteomes" id="UP000681720">
    <property type="component" value="Unassembled WGS sequence"/>
</dbReference>
<evidence type="ECO:0000313" key="1">
    <source>
        <dbReference type="EMBL" id="CAF4086842.1"/>
    </source>
</evidence>
<protein>
    <submittedName>
        <fullName evidence="2">Uncharacterized protein</fullName>
    </submittedName>
</protein>
<evidence type="ECO:0000313" key="2">
    <source>
        <dbReference type="EMBL" id="CAF4123673.1"/>
    </source>
</evidence>
<dbReference type="AlphaFoldDB" id="A0A8S2QPI8"/>
<dbReference type="Proteomes" id="UP000681967">
    <property type="component" value="Unassembled WGS sequence"/>
</dbReference>
<name>A0A8S2QPI8_9BILA</name>
<sequence>MSVFNENVKMFCNDNNKQIKMLTNLLVDKSSSEIERREFRRQRILINYEEKKYKDVLHDINIIEQTENISGLLLVLKLKSMIQEQFQKARSILMEQINNGGKILIRSDSSDKIVSLYTDNSDDCEALFLNLRQDRVEQLMNGDLINKHDPTAKPNKRRKII</sequence>
<proteinExistence type="predicted"/>
<gene>
    <name evidence="2" type="ORF">BYL167_LOCUS20203</name>
    <name evidence="1" type="ORF">GIL414_LOCUS16382</name>
    <name evidence="3" type="ORF">SMN809_LOCUS53785</name>
</gene>
<evidence type="ECO:0000313" key="3">
    <source>
        <dbReference type="EMBL" id="CAF4943894.1"/>
    </source>
</evidence>
<accession>A0A8S2QPI8</accession>